<dbReference type="InterPro" id="IPR013320">
    <property type="entry name" value="ConA-like_dom_sf"/>
</dbReference>
<dbReference type="Gene3D" id="2.60.120.200">
    <property type="match status" value="1"/>
</dbReference>
<dbReference type="OrthoDB" id="201235at2759"/>
<evidence type="ECO:0008006" key="3">
    <source>
        <dbReference type="Google" id="ProtNLM"/>
    </source>
</evidence>
<evidence type="ECO:0000313" key="1">
    <source>
        <dbReference type="EMBL" id="GMH60437.1"/>
    </source>
</evidence>
<dbReference type="Proteomes" id="UP001165122">
    <property type="component" value="Unassembled WGS sequence"/>
</dbReference>
<accession>A0A9W7DZ37</accession>
<gene>
    <name evidence="1" type="ORF">TrLO_g3823</name>
</gene>
<dbReference type="Pfam" id="PF13385">
    <property type="entry name" value="Laminin_G_3"/>
    <property type="match status" value="1"/>
</dbReference>
<evidence type="ECO:0000313" key="2">
    <source>
        <dbReference type="Proteomes" id="UP001165122"/>
    </source>
</evidence>
<dbReference type="AlphaFoldDB" id="A0A9W7DZ37"/>
<comment type="caution">
    <text evidence="1">The sequence shown here is derived from an EMBL/GenBank/DDBJ whole genome shotgun (WGS) entry which is preliminary data.</text>
</comment>
<reference evidence="2" key="1">
    <citation type="journal article" date="2023" name="Commun. Biol.">
        <title>Genome analysis of Parmales, the sister group of diatoms, reveals the evolutionary specialization of diatoms from phago-mixotrophs to photoautotrophs.</title>
        <authorList>
            <person name="Ban H."/>
            <person name="Sato S."/>
            <person name="Yoshikawa S."/>
            <person name="Yamada K."/>
            <person name="Nakamura Y."/>
            <person name="Ichinomiya M."/>
            <person name="Sato N."/>
            <person name="Blanc-Mathieu R."/>
            <person name="Endo H."/>
            <person name="Kuwata A."/>
            <person name="Ogata H."/>
        </authorList>
    </citation>
    <scope>NUCLEOTIDE SEQUENCE [LARGE SCALE GENOMIC DNA]</scope>
    <source>
        <strain evidence="2">NIES 3700</strain>
    </source>
</reference>
<proteinExistence type="predicted"/>
<keyword evidence="2" id="KW-1185">Reference proteome</keyword>
<sequence length="212" mass="23057">MNGASCGADGLSLDGSNDWADIDDFEIGGTSSIEVYVKYVSFNNKSPVFDFSNGDNSDNVILYNDGTAPSIKWAVLQGSTWKAMDMSNFDSATWRHVVVTVSDTNMKVYKNGVLVGTNTDGNEPNVQIRTQHWLGRSAWDDRGYFDGTIAYVKIWHGVKLQLSDVETVYAGRDTTPCPSNTLPGSNCASCEADKYGSSFKGEPTCAMRTAGR</sequence>
<dbReference type="EMBL" id="BRXW01000498">
    <property type="protein sequence ID" value="GMH60437.1"/>
    <property type="molecule type" value="Genomic_DNA"/>
</dbReference>
<name>A0A9W7DZ37_9STRA</name>
<organism evidence="1 2">
    <name type="scientific">Triparma laevis f. longispina</name>
    <dbReference type="NCBI Taxonomy" id="1714387"/>
    <lineage>
        <taxon>Eukaryota</taxon>
        <taxon>Sar</taxon>
        <taxon>Stramenopiles</taxon>
        <taxon>Ochrophyta</taxon>
        <taxon>Bolidophyceae</taxon>
        <taxon>Parmales</taxon>
        <taxon>Triparmaceae</taxon>
        <taxon>Triparma</taxon>
    </lineage>
</organism>
<dbReference type="SUPFAM" id="SSF49899">
    <property type="entry name" value="Concanavalin A-like lectins/glucanases"/>
    <property type="match status" value="1"/>
</dbReference>
<protein>
    <recommendedName>
        <fullName evidence="3">LamG-like jellyroll fold domain-containing protein</fullName>
    </recommendedName>
</protein>